<name>A0AA86UIY4_9EUKA</name>
<reference evidence="2" key="1">
    <citation type="submission" date="2023-06" db="EMBL/GenBank/DDBJ databases">
        <authorList>
            <person name="Kurt Z."/>
        </authorList>
    </citation>
    <scope>NUCLEOTIDE SEQUENCE</scope>
</reference>
<dbReference type="AlphaFoldDB" id="A0AA86UIY4"/>
<dbReference type="Proteomes" id="UP001642409">
    <property type="component" value="Unassembled WGS sequence"/>
</dbReference>
<comment type="caution">
    <text evidence="2">The sequence shown here is derived from an EMBL/GenBank/DDBJ whole genome shotgun (WGS) entry which is preliminary data.</text>
</comment>
<organism evidence="2">
    <name type="scientific">Hexamita inflata</name>
    <dbReference type="NCBI Taxonomy" id="28002"/>
    <lineage>
        <taxon>Eukaryota</taxon>
        <taxon>Metamonada</taxon>
        <taxon>Diplomonadida</taxon>
        <taxon>Hexamitidae</taxon>
        <taxon>Hexamitinae</taxon>
        <taxon>Hexamita</taxon>
    </lineage>
</organism>
<gene>
    <name evidence="2" type="ORF">HINF_LOCUS40592</name>
    <name evidence="3" type="ORF">HINF_LOCUS8850</name>
</gene>
<evidence type="ECO:0000313" key="4">
    <source>
        <dbReference type="Proteomes" id="UP001642409"/>
    </source>
</evidence>
<feature type="region of interest" description="Disordered" evidence="1">
    <location>
        <begin position="39"/>
        <end position="58"/>
    </location>
</feature>
<keyword evidence="4" id="KW-1185">Reference proteome</keyword>
<sequence>MEIPLKYQLKVPGVLSNIMNSPQFSAERSSVDYFVKLSQSRDLESSRSSQRDSREREKRDLKVEIRMEIVQLERFVHKIKRMEHTLTVNCNNLEILGKNQKKIIKIAHMHQLEIQYIKK</sequence>
<protein>
    <submittedName>
        <fullName evidence="3">Hypothetical_protein</fullName>
    </submittedName>
</protein>
<evidence type="ECO:0000313" key="3">
    <source>
        <dbReference type="EMBL" id="CAL5985389.1"/>
    </source>
</evidence>
<reference evidence="3 4" key="2">
    <citation type="submission" date="2024-07" db="EMBL/GenBank/DDBJ databases">
        <authorList>
            <person name="Akdeniz Z."/>
        </authorList>
    </citation>
    <scope>NUCLEOTIDE SEQUENCE [LARGE SCALE GENOMIC DNA]</scope>
</reference>
<dbReference type="EMBL" id="CAXDID020000018">
    <property type="protein sequence ID" value="CAL5985389.1"/>
    <property type="molecule type" value="Genomic_DNA"/>
</dbReference>
<evidence type="ECO:0000256" key="1">
    <source>
        <dbReference type="SAM" id="MobiDB-lite"/>
    </source>
</evidence>
<proteinExistence type="predicted"/>
<evidence type="ECO:0000313" key="2">
    <source>
        <dbReference type="EMBL" id="CAI9952947.1"/>
    </source>
</evidence>
<accession>A0AA86UIY4</accession>
<dbReference type="EMBL" id="CATOUU010000834">
    <property type="protein sequence ID" value="CAI9952947.1"/>
    <property type="molecule type" value="Genomic_DNA"/>
</dbReference>